<dbReference type="PIRSF" id="PIRSF038981">
    <property type="entry name" value="GRP"/>
    <property type="match status" value="1"/>
</dbReference>
<dbReference type="GO" id="GO:0008527">
    <property type="term" value="F:taste receptor activity"/>
    <property type="evidence" value="ECO:0007669"/>
    <property type="project" value="InterPro"/>
</dbReference>
<feature type="transmembrane region" description="Helical" evidence="9">
    <location>
        <begin position="83"/>
        <end position="105"/>
    </location>
</feature>
<organism evidence="10 11">
    <name type="scientific">Dendroctonus ponderosae</name>
    <name type="common">Mountain pine beetle</name>
    <dbReference type="NCBI Taxonomy" id="77166"/>
    <lineage>
        <taxon>Eukaryota</taxon>
        <taxon>Metazoa</taxon>
        <taxon>Ecdysozoa</taxon>
        <taxon>Arthropoda</taxon>
        <taxon>Hexapoda</taxon>
        <taxon>Insecta</taxon>
        <taxon>Pterygota</taxon>
        <taxon>Neoptera</taxon>
        <taxon>Endopterygota</taxon>
        <taxon>Coleoptera</taxon>
        <taxon>Polyphaga</taxon>
        <taxon>Cucujiformia</taxon>
        <taxon>Curculionidae</taxon>
        <taxon>Scolytinae</taxon>
        <taxon>Dendroctonus</taxon>
    </lineage>
</organism>
<dbReference type="KEGG" id="dpa:109535046"/>
<name>A0AAR5P6D0_DENPD</name>
<keyword evidence="7 8" id="KW-0675">Receptor</keyword>
<comment type="function">
    <text evidence="8">Plays a role in the sugar gustatory response.</text>
</comment>
<sequence length="437" mass="51059">MVKSVFYNFSRTKMRVLRKINSDTTLTIEENNVNNIQMYNRPHIFYENIRFALILSQCFGIMPLHNISKNAQEVKFSFMSFRFLYALAHFGCVFATGIASIVKLALNGFMIDETSIVSFYIFNSFASIHFMYLATRWQNILKEYSYVERAMKNYASNRNVKRINICTATFFMFFGLTEHILFILTNLNHSFHCEHYNKYPVEIYFGCAFPQWFTLITYSHWAGALVELTNFISTFTWNFTDLFIIMISISLREKFNQISNRIKQSKNPPHKFWKEIREDYYRVSNLTKVVDIQIAGLVLISFLNNIFFLCIQLYNSIKEREAVIDSIYFFYSFGYIVFRVVAVSLYSATLNEAARKPLKYLYSLPTENYTIDVSRLITQINYLPNGITGHGFFLITKNFLLQAAATVVTFELMIFQFSPVKTTSNQTSLSSGIICIK</sequence>
<keyword evidence="6 9" id="KW-0472">Membrane</keyword>
<feature type="transmembrane region" description="Helical" evidence="9">
    <location>
        <begin position="163"/>
        <end position="184"/>
    </location>
</feature>
<protein>
    <recommendedName>
        <fullName evidence="8">Gustatory receptor</fullName>
    </recommendedName>
</protein>
<keyword evidence="5 9" id="KW-1133">Transmembrane helix</keyword>
<evidence type="ECO:0000256" key="2">
    <source>
        <dbReference type="ARBA" id="ARBA00005327"/>
    </source>
</evidence>
<dbReference type="AlphaFoldDB" id="A0AAR5P6D0"/>
<dbReference type="InterPro" id="IPR009318">
    <property type="entry name" value="Gustatory_rcpt"/>
</dbReference>
<keyword evidence="3" id="KW-1003">Cell membrane</keyword>
<reference evidence="10" key="2">
    <citation type="submission" date="2024-08" db="UniProtKB">
        <authorList>
            <consortium name="EnsemblMetazoa"/>
        </authorList>
    </citation>
    <scope>IDENTIFICATION</scope>
</reference>
<feature type="transmembrane region" description="Helical" evidence="9">
    <location>
        <begin position="294"/>
        <end position="314"/>
    </location>
</feature>
<evidence type="ECO:0000313" key="10">
    <source>
        <dbReference type="EnsemblMetazoa" id="XP_019756417.1"/>
    </source>
</evidence>
<dbReference type="PANTHER" id="PTHR21421:SF29">
    <property type="entry name" value="GUSTATORY RECEPTOR 5A FOR TREHALOSE-RELATED"/>
    <property type="match status" value="1"/>
</dbReference>
<dbReference type="PANTHER" id="PTHR21421">
    <property type="entry name" value="GUSTATORY RECEPTOR"/>
    <property type="match status" value="1"/>
</dbReference>
<evidence type="ECO:0000256" key="3">
    <source>
        <dbReference type="ARBA" id="ARBA00022475"/>
    </source>
</evidence>
<evidence type="ECO:0000313" key="11">
    <source>
        <dbReference type="Proteomes" id="UP000019118"/>
    </source>
</evidence>
<dbReference type="GO" id="GO:0005886">
    <property type="term" value="C:plasma membrane"/>
    <property type="evidence" value="ECO:0007669"/>
    <property type="project" value="UniProtKB-SubCell"/>
</dbReference>
<keyword evidence="8" id="KW-0807">Transducer</keyword>
<dbReference type="Pfam" id="PF06151">
    <property type="entry name" value="Trehalose_recp"/>
    <property type="match status" value="1"/>
</dbReference>
<evidence type="ECO:0000256" key="1">
    <source>
        <dbReference type="ARBA" id="ARBA00004651"/>
    </source>
</evidence>
<dbReference type="Proteomes" id="UP000019118">
    <property type="component" value="Unassembled WGS sequence"/>
</dbReference>
<evidence type="ECO:0000256" key="7">
    <source>
        <dbReference type="ARBA" id="ARBA00023170"/>
    </source>
</evidence>
<dbReference type="EnsemblMetazoa" id="XM_019900858.1">
    <property type="protein sequence ID" value="XP_019756417.1"/>
    <property type="gene ID" value="LOC109535046"/>
</dbReference>
<keyword evidence="11" id="KW-1185">Reference proteome</keyword>
<evidence type="ECO:0000256" key="8">
    <source>
        <dbReference type="PIRNR" id="PIRNR038981"/>
    </source>
</evidence>
<reference evidence="11" key="1">
    <citation type="journal article" date="2013" name="Genome Biol.">
        <title>Draft genome of the mountain pine beetle, Dendroctonus ponderosae Hopkins, a major forest pest.</title>
        <authorList>
            <person name="Keeling C.I."/>
            <person name="Yuen M.M."/>
            <person name="Liao N.Y."/>
            <person name="Docking T.R."/>
            <person name="Chan S.K."/>
            <person name="Taylor G.A."/>
            <person name="Palmquist D.L."/>
            <person name="Jackman S.D."/>
            <person name="Nguyen A."/>
            <person name="Li M."/>
            <person name="Henderson H."/>
            <person name="Janes J.K."/>
            <person name="Zhao Y."/>
            <person name="Pandoh P."/>
            <person name="Moore R."/>
            <person name="Sperling F.A."/>
            <person name="Huber D.P."/>
            <person name="Birol I."/>
            <person name="Jones S.J."/>
            <person name="Bohlmann J."/>
        </authorList>
    </citation>
    <scope>NUCLEOTIDE SEQUENCE</scope>
</reference>
<evidence type="ECO:0000256" key="6">
    <source>
        <dbReference type="ARBA" id="ARBA00023136"/>
    </source>
</evidence>
<dbReference type="RefSeq" id="XP_019756417.1">
    <property type="nucleotide sequence ID" value="XM_019900858.2"/>
</dbReference>
<feature type="transmembrane region" description="Helical" evidence="9">
    <location>
        <begin position="326"/>
        <end position="346"/>
    </location>
</feature>
<feature type="transmembrane region" description="Helical" evidence="9">
    <location>
        <begin position="231"/>
        <end position="251"/>
    </location>
</feature>
<proteinExistence type="inferred from homology"/>
<evidence type="ECO:0000256" key="5">
    <source>
        <dbReference type="ARBA" id="ARBA00022989"/>
    </source>
</evidence>
<keyword evidence="4 9" id="KW-0812">Transmembrane</keyword>
<feature type="transmembrane region" description="Helical" evidence="9">
    <location>
        <begin position="117"/>
        <end position="135"/>
    </location>
</feature>
<accession>A0AAR5P6D0</accession>
<dbReference type="GO" id="GO:0007165">
    <property type="term" value="P:signal transduction"/>
    <property type="evidence" value="ECO:0007669"/>
    <property type="project" value="UniProtKB-KW"/>
</dbReference>
<evidence type="ECO:0000256" key="4">
    <source>
        <dbReference type="ARBA" id="ARBA00022692"/>
    </source>
</evidence>
<evidence type="ECO:0000256" key="9">
    <source>
        <dbReference type="SAM" id="Phobius"/>
    </source>
</evidence>
<comment type="similarity">
    <text evidence="2">Belongs to the insect chemoreceptor superfamily. Gustatory receptor (GR) family. Gr5a subfamily.</text>
</comment>
<dbReference type="GO" id="GO:0050916">
    <property type="term" value="P:sensory perception of sweet taste"/>
    <property type="evidence" value="ECO:0007669"/>
    <property type="project" value="UniProtKB-ARBA"/>
</dbReference>
<dbReference type="GeneID" id="109535046"/>
<comment type="subcellular location">
    <subcellularLocation>
        <location evidence="1">Cell membrane</location>
        <topology evidence="1">Multi-pass membrane protein</topology>
    </subcellularLocation>
</comment>